<dbReference type="KEGG" id="dli:dnl_47575"/>
<reference evidence="2" key="1">
    <citation type="journal article" date="2021" name="Microb. Physiol.">
        <title>Proteogenomic Insights into the Physiology of Marine, Sulfate-Reducing, Filamentous Desulfonema limicola and Desulfonema magnum.</title>
        <authorList>
            <person name="Schnaars V."/>
            <person name="Wohlbrand L."/>
            <person name="Scheve S."/>
            <person name="Hinrichs C."/>
            <person name="Reinhardt R."/>
            <person name="Rabus R."/>
        </authorList>
    </citation>
    <scope>NUCLEOTIDE SEQUENCE</scope>
    <source>
        <strain evidence="2">5ac10</strain>
    </source>
</reference>
<sequence length="135" mass="16202">MNFNNLLTTITDIQNFLQYQAIRSVNQVLTIRNWLIGFYITEYEQNGEDRAEYGKQLLKHLSAKLISMKIKGMSYRNLRLFRQFYQTYPQIWQSVNAKFDFNDNLLNNLPMSQLQKKYNNVSYSPSPELTYRTFF</sequence>
<protein>
    <submittedName>
        <fullName evidence="2">DUF1016</fullName>
    </submittedName>
</protein>
<dbReference type="EMBL" id="CP061799">
    <property type="protein sequence ID" value="QTA82382.1"/>
    <property type="molecule type" value="Genomic_DNA"/>
</dbReference>
<dbReference type="RefSeq" id="WP_207688323.1">
    <property type="nucleotide sequence ID" value="NZ_CP061799.1"/>
</dbReference>
<dbReference type="InterPro" id="IPR053148">
    <property type="entry name" value="PD-DEXK-like_domain"/>
</dbReference>
<dbReference type="InterPro" id="IPR041527">
    <property type="entry name" value="YhcG_N"/>
</dbReference>
<evidence type="ECO:0000259" key="1">
    <source>
        <dbReference type="Pfam" id="PF17761"/>
    </source>
</evidence>
<dbReference type="AlphaFoldDB" id="A0A975BBL9"/>
<evidence type="ECO:0000313" key="3">
    <source>
        <dbReference type="Proteomes" id="UP000663720"/>
    </source>
</evidence>
<proteinExistence type="predicted"/>
<accession>A0A975BBL9</accession>
<dbReference type="Pfam" id="PF17761">
    <property type="entry name" value="DUF1016_N"/>
    <property type="match status" value="1"/>
</dbReference>
<organism evidence="2 3">
    <name type="scientific">Desulfonema limicola</name>
    <dbReference type="NCBI Taxonomy" id="45656"/>
    <lineage>
        <taxon>Bacteria</taxon>
        <taxon>Pseudomonadati</taxon>
        <taxon>Thermodesulfobacteriota</taxon>
        <taxon>Desulfobacteria</taxon>
        <taxon>Desulfobacterales</taxon>
        <taxon>Desulfococcaceae</taxon>
        <taxon>Desulfonema</taxon>
    </lineage>
</organism>
<dbReference type="PANTHER" id="PTHR30547">
    <property type="entry name" value="UNCHARACTERIZED PROTEIN YHCG-RELATED"/>
    <property type="match status" value="1"/>
</dbReference>
<gene>
    <name evidence="2" type="ORF">dnl_47575</name>
</gene>
<dbReference type="Proteomes" id="UP000663720">
    <property type="component" value="Chromosome"/>
</dbReference>
<feature type="domain" description="YhcG N-terminal" evidence="1">
    <location>
        <begin position="17"/>
        <end position="105"/>
    </location>
</feature>
<keyword evidence="3" id="KW-1185">Reference proteome</keyword>
<dbReference type="PANTHER" id="PTHR30547:SF5">
    <property type="entry name" value="NUCLEASE YHCG-RELATED"/>
    <property type="match status" value="1"/>
</dbReference>
<evidence type="ECO:0000313" key="2">
    <source>
        <dbReference type="EMBL" id="QTA82382.1"/>
    </source>
</evidence>
<name>A0A975BBL9_9BACT</name>